<gene>
    <name evidence="2" type="ORF">CYY_007075</name>
</gene>
<comment type="caution">
    <text evidence="2">The sequence shown here is derived from an EMBL/GenBank/DDBJ whole genome shotgun (WGS) entry which is preliminary data.</text>
</comment>
<evidence type="ECO:0000313" key="2">
    <source>
        <dbReference type="EMBL" id="KAF2071603.1"/>
    </source>
</evidence>
<protein>
    <recommendedName>
        <fullName evidence="4">Ankyrin repeat-containing protein</fullName>
    </recommendedName>
</protein>
<keyword evidence="3" id="KW-1185">Reference proteome</keyword>
<dbReference type="SUPFAM" id="SSF48403">
    <property type="entry name" value="Ankyrin repeat"/>
    <property type="match status" value="1"/>
</dbReference>
<dbReference type="AlphaFoldDB" id="A0A8J4PQ72"/>
<sequence length="720" mass="84407">MDSTKLLYTETYNQKTTINQLIHTFLKRGGNPEHITKGTATPLGHDEIFKVDWIIENQLFSLLKEKISKNKYLLFDKNSIESIFKIKDLDLFIQVFNKFEDYYSPRSEILQLAVKHDNFEISKYMFEQKGYLFNLDLSLEYAWRNENYEMVRYLLDSHYDRINFRNGASCINIEHSIQSGDLEMINYILGPKFCDGVKFSNASLIYFHKLAFYTGKYEIFKSIHEKFPLNQADLLALQDWFQVCSCKKGSHELLVYLKEKSFIDEFTYQSFRNIMGIEAFKHQDMDTFNKLNNGECEIQIQTLPISSVKDSFTSFQKVVELVNLKLQITKDCIKNAASKSWDLASLLGNNCVELVNGLVEYYQMDIEPISTNSNITNCSTPPTKNFFNQLLVKDENVDLLNEYLINFSHLLVASDYEEALKLSAHYGTVEIFKLLFTKIYNTTNNNNLMDQFNTIVPPMACSNAKKDLFYNINEIKKYRFSHLYNIAATNSNNGILRYLIEQSIPHDGTVLWKASSLETIDLLRSAGHSLESCLLEANMEFEFELPSHPLFLHLLQCHQLHRYNIDHLILASIKQQKIKQFKYLIDHANIHCHSHVVAIIDNLEMLQYYLEKYPPYIYNSIVDNGYKECFIRSMKLGRLDILKFLIQSFDPTIILLTSIKIKEFKLQLNQCDEYVRVFLQHQVDKNTNPSTMTKKKRKRDRQPHEKRDKEYILFSFLTKI</sequence>
<evidence type="ECO:0008006" key="4">
    <source>
        <dbReference type="Google" id="ProtNLM"/>
    </source>
</evidence>
<reference evidence="2" key="1">
    <citation type="submission" date="2020-01" db="EMBL/GenBank/DDBJ databases">
        <title>Development of genomics and gene disruption for Polysphondylium violaceum indicates a role for the polyketide synthase stlB in stalk morphogenesis.</title>
        <authorList>
            <person name="Narita B."/>
            <person name="Kawabe Y."/>
            <person name="Kin K."/>
            <person name="Saito T."/>
            <person name="Gibbs R."/>
            <person name="Kuspa A."/>
            <person name="Muzny D."/>
            <person name="Queller D."/>
            <person name="Richards S."/>
            <person name="Strassman J."/>
            <person name="Sucgang R."/>
            <person name="Worley K."/>
            <person name="Schaap P."/>
        </authorList>
    </citation>
    <scope>NUCLEOTIDE SEQUENCE</scope>
    <source>
        <strain evidence="2">QSvi11</strain>
    </source>
</reference>
<dbReference type="InterPro" id="IPR036770">
    <property type="entry name" value="Ankyrin_rpt-contain_sf"/>
</dbReference>
<dbReference type="Proteomes" id="UP000695562">
    <property type="component" value="Unassembled WGS sequence"/>
</dbReference>
<dbReference type="OrthoDB" id="60283at2759"/>
<evidence type="ECO:0000313" key="3">
    <source>
        <dbReference type="Proteomes" id="UP000695562"/>
    </source>
</evidence>
<dbReference type="EMBL" id="AJWJ01000358">
    <property type="protein sequence ID" value="KAF2071603.1"/>
    <property type="molecule type" value="Genomic_DNA"/>
</dbReference>
<accession>A0A8J4PQ72</accession>
<evidence type="ECO:0000256" key="1">
    <source>
        <dbReference type="SAM" id="MobiDB-lite"/>
    </source>
</evidence>
<organism evidence="2 3">
    <name type="scientific">Polysphondylium violaceum</name>
    <dbReference type="NCBI Taxonomy" id="133409"/>
    <lineage>
        <taxon>Eukaryota</taxon>
        <taxon>Amoebozoa</taxon>
        <taxon>Evosea</taxon>
        <taxon>Eumycetozoa</taxon>
        <taxon>Dictyostelia</taxon>
        <taxon>Dictyosteliales</taxon>
        <taxon>Dictyosteliaceae</taxon>
        <taxon>Polysphondylium</taxon>
    </lineage>
</organism>
<proteinExistence type="predicted"/>
<name>A0A8J4PQ72_9MYCE</name>
<feature type="region of interest" description="Disordered" evidence="1">
    <location>
        <begin position="686"/>
        <end position="706"/>
    </location>
</feature>